<evidence type="ECO:0000259" key="1">
    <source>
        <dbReference type="Pfam" id="PF00144"/>
    </source>
</evidence>
<evidence type="ECO:0000313" key="3">
    <source>
        <dbReference type="Proteomes" id="UP001321047"/>
    </source>
</evidence>
<gene>
    <name evidence="2" type="ORF">OB919_11175</name>
</gene>
<keyword evidence="3" id="KW-1185">Reference proteome</keyword>
<evidence type="ECO:0000313" key="2">
    <source>
        <dbReference type="EMBL" id="MCU4752544.1"/>
    </source>
</evidence>
<dbReference type="EMBL" id="JAOPJZ010000007">
    <property type="protein sequence ID" value="MCU4752544.1"/>
    <property type="molecule type" value="Genomic_DNA"/>
</dbReference>
<dbReference type="Proteomes" id="UP001321047">
    <property type="component" value="Unassembled WGS sequence"/>
</dbReference>
<dbReference type="InterPro" id="IPR001466">
    <property type="entry name" value="Beta-lactam-related"/>
</dbReference>
<dbReference type="Pfam" id="PF00144">
    <property type="entry name" value="Beta-lactamase"/>
    <property type="match status" value="1"/>
</dbReference>
<reference evidence="2 3" key="1">
    <citation type="submission" date="2022-09" db="EMBL/GenBank/DDBJ databases">
        <title>Enrichment on poylsaccharides allowed isolation of novel metabolic and taxonomic groups of Haloarchaea.</title>
        <authorList>
            <person name="Sorokin D.Y."/>
            <person name="Elcheninov A.G."/>
            <person name="Khizhniak T.V."/>
            <person name="Kolganova T.V."/>
            <person name="Kublanov I.V."/>
        </authorList>
    </citation>
    <scope>NUCLEOTIDE SEQUENCE [LARGE SCALE GENOMIC DNA]</scope>
    <source>
        <strain evidence="2 3">AArc-curdl1</strain>
    </source>
</reference>
<accession>A0AAP3E7T1</accession>
<feature type="domain" description="Beta-lactamase-related" evidence="1">
    <location>
        <begin position="35"/>
        <end position="363"/>
    </location>
</feature>
<dbReference type="Gene3D" id="3.40.710.10">
    <property type="entry name" value="DD-peptidase/beta-lactamase superfamily"/>
    <property type="match status" value="1"/>
</dbReference>
<dbReference type="InterPro" id="IPR012338">
    <property type="entry name" value="Beta-lactam/transpept-like"/>
</dbReference>
<protein>
    <submittedName>
        <fullName evidence="2">Beta-lactamase family protein</fullName>
    </submittedName>
</protein>
<dbReference type="InterPro" id="IPR050491">
    <property type="entry name" value="AmpC-like"/>
</dbReference>
<dbReference type="PANTHER" id="PTHR46825">
    <property type="entry name" value="D-ALANYL-D-ALANINE-CARBOXYPEPTIDASE/ENDOPEPTIDASE AMPH"/>
    <property type="match status" value="1"/>
</dbReference>
<dbReference type="AlphaFoldDB" id="A0AAP3E7T1"/>
<dbReference type="PANTHER" id="PTHR46825:SF7">
    <property type="entry name" value="D-ALANYL-D-ALANINE CARBOXYPEPTIDASE"/>
    <property type="match status" value="1"/>
</dbReference>
<name>A0AAP3E7T1_9EURY</name>
<proteinExistence type="predicted"/>
<comment type="caution">
    <text evidence="2">The sequence shown here is derived from an EMBL/GenBank/DDBJ whole genome shotgun (WGS) entry which is preliminary data.</text>
</comment>
<dbReference type="SUPFAM" id="SSF56601">
    <property type="entry name" value="beta-lactamase/transpeptidase-like"/>
    <property type="match status" value="1"/>
</dbReference>
<sequence length="374" mass="42580">MEPAEAKSKIENRLRTTVDDTPAFDNAFFLIHSESRDVHWDLAYGQVGETPAEPNQPYHAASVGKAFTSTIIAMLVEEGELQFDDPVTSYLADEVLDGLHVYRGTDYTDDIRIHHLLSHTSGLPHLLSDDFGLLNRRKEQSPEGKTFLDVMVDDPDRFWEPEETIEWAKENLHPHFRPGDGIYYSEVGYNLLGLVIESVTSRPYHEALHDYLFEPLSMNHSYLAQFSEPAVEPDRSVPRLQWEDETFDVEEYRSFSGWYAGGQTVNTAEDLFTFHRALIEGNLVGKETLEEMTQWRRLSIGLDYGYGVARFRPIPLLSKYRAWGGIGSTNSFMFYSPGTDVYLIGTFNQTASRSTAYRFAFRAIRAASKVESST</sequence>
<organism evidence="2 3">
    <name type="scientific">Natronosalvus hydrolyticus</name>
    <dbReference type="NCBI Taxonomy" id="2979988"/>
    <lineage>
        <taxon>Archaea</taxon>
        <taxon>Methanobacteriati</taxon>
        <taxon>Methanobacteriota</taxon>
        <taxon>Stenosarchaea group</taxon>
        <taxon>Halobacteria</taxon>
        <taxon>Halobacteriales</taxon>
        <taxon>Natrialbaceae</taxon>
        <taxon>Natronosalvus</taxon>
    </lineage>
</organism>
<dbReference type="RefSeq" id="WP_342808875.1">
    <property type="nucleotide sequence ID" value="NZ_JAOPJZ010000007.1"/>
</dbReference>